<organism evidence="2 3">
    <name type="scientific">Polyplax serrata</name>
    <name type="common">Common mouse louse</name>
    <dbReference type="NCBI Taxonomy" id="468196"/>
    <lineage>
        <taxon>Eukaryota</taxon>
        <taxon>Metazoa</taxon>
        <taxon>Ecdysozoa</taxon>
        <taxon>Arthropoda</taxon>
        <taxon>Hexapoda</taxon>
        <taxon>Insecta</taxon>
        <taxon>Pterygota</taxon>
        <taxon>Neoptera</taxon>
        <taxon>Paraneoptera</taxon>
        <taxon>Psocodea</taxon>
        <taxon>Troctomorpha</taxon>
        <taxon>Phthiraptera</taxon>
        <taxon>Anoplura</taxon>
        <taxon>Polyplacidae</taxon>
        <taxon>Polyplax</taxon>
    </lineage>
</organism>
<dbReference type="EMBL" id="JAWJWF010000046">
    <property type="protein sequence ID" value="KAK6624718.1"/>
    <property type="molecule type" value="Genomic_DNA"/>
</dbReference>
<proteinExistence type="predicted"/>
<protein>
    <submittedName>
        <fullName evidence="2">Uncharacterized protein</fullName>
    </submittedName>
</protein>
<reference evidence="2 3" key="1">
    <citation type="submission" date="2023-09" db="EMBL/GenBank/DDBJ databases">
        <title>Genomes of two closely related lineages of the louse Polyplax serrata with different host specificities.</title>
        <authorList>
            <person name="Martinu J."/>
            <person name="Tarabai H."/>
            <person name="Stefka J."/>
            <person name="Hypsa V."/>
        </authorList>
    </citation>
    <scope>NUCLEOTIDE SEQUENCE [LARGE SCALE GENOMIC DNA]</scope>
    <source>
        <strain evidence="2">98ZLc_SE</strain>
    </source>
</reference>
<dbReference type="Proteomes" id="UP001359485">
    <property type="component" value="Unassembled WGS sequence"/>
</dbReference>
<feature type="region of interest" description="Disordered" evidence="1">
    <location>
        <begin position="1"/>
        <end position="62"/>
    </location>
</feature>
<keyword evidence="3" id="KW-1185">Reference proteome</keyword>
<evidence type="ECO:0000256" key="1">
    <source>
        <dbReference type="SAM" id="MobiDB-lite"/>
    </source>
</evidence>
<feature type="compositionally biased region" description="Basic and acidic residues" evidence="1">
    <location>
        <begin position="7"/>
        <end position="23"/>
    </location>
</feature>
<feature type="compositionally biased region" description="Polar residues" evidence="1">
    <location>
        <begin position="45"/>
        <end position="62"/>
    </location>
</feature>
<name>A0ABR1AS80_POLSC</name>
<accession>A0ABR1AS80</accession>
<comment type="caution">
    <text evidence="2">The sequence shown here is derived from an EMBL/GenBank/DDBJ whole genome shotgun (WGS) entry which is preliminary data.</text>
</comment>
<evidence type="ECO:0000313" key="3">
    <source>
        <dbReference type="Proteomes" id="UP001359485"/>
    </source>
</evidence>
<sequence>MLKLMQTRHDKEREREREKERKTLLGSKYLSPKLNEIGKSEQKSTDTSGKGSHQEWPPSSTNSCEYFCVFS</sequence>
<gene>
    <name evidence="2" type="ORF">RUM44_011577</name>
</gene>
<evidence type="ECO:0000313" key="2">
    <source>
        <dbReference type="EMBL" id="KAK6624718.1"/>
    </source>
</evidence>